<keyword evidence="1" id="KW-1133">Transmembrane helix</keyword>
<dbReference type="EMBL" id="JAHXPT010000008">
    <property type="protein sequence ID" value="MBW6410664.1"/>
    <property type="molecule type" value="Genomic_DNA"/>
</dbReference>
<organism evidence="2 3">
    <name type="scientific">Clostridium weizhouense</name>
    <dbReference type="NCBI Taxonomy" id="2859781"/>
    <lineage>
        <taxon>Bacteria</taxon>
        <taxon>Bacillati</taxon>
        <taxon>Bacillota</taxon>
        <taxon>Clostridia</taxon>
        <taxon>Eubacteriales</taxon>
        <taxon>Clostridiaceae</taxon>
        <taxon>Clostridium</taxon>
    </lineage>
</organism>
<sequence length="433" mass="51392">MSIRENLYSMFIDQARSNINYLCNDYDKYIEVETKVKNTTKNKSIRKLATINLSIAYYFNNEIHKALDTLKSLNIDDLNKGERISYYYNLLLYSTKVKDEETINYVITEGKKEIDSIKEKSKNTYNGFYINYYNYKGLYEESKKLLLEIDREKLSEGERGYYNLLQAEYYVYVKNYYEAANIINQIIKYDEITSPIIIETIKCLSEKCIENGVFIEDYYNKSNEEKNDKPIIKILKKLSCIPVIHLIFSLMLNTITNFKSSIKERWFIYFAVPFGICFFCCRVVGILSKKSLYNSYWTDLCYGIFILYVVLCIAIICLRYILRNKFKNIKFILFIILMLIGMGGFEGYNLINNIYDFSYVISNNYDEDVTFINNIEKEDGFYKIELDGFEDRYYIEVNDKKNKIDKYYIDGKVIVKYLPNSEKILDIVYIKSN</sequence>
<evidence type="ECO:0000313" key="3">
    <source>
        <dbReference type="Proteomes" id="UP001519921"/>
    </source>
</evidence>
<gene>
    <name evidence="2" type="ORF">KYD98_11205</name>
</gene>
<keyword evidence="1" id="KW-0472">Membrane</keyword>
<feature type="transmembrane region" description="Helical" evidence="1">
    <location>
        <begin position="331"/>
        <end position="351"/>
    </location>
</feature>
<feature type="transmembrane region" description="Helical" evidence="1">
    <location>
        <begin position="300"/>
        <end position="322"/>
    </location>
</feature>
<keyword evidence="1" id="KW-0812">Transmembrane</keyword>
<keyword evidence="3" id="KW-1185">Reference proteome</keyword>
<evidence type="ECO:0000313" key="2">
    <source>
        <dbReference type="EMBL" id="MBW6410664.1"/>
    </source>
</evidence>
<comment type="caution">
    <text evidence="2">The sequence shown here is derived from an EMBL/GenBank/DDBJ whole genome shotgun (WGS) entry which is preliminary data.</text>
</comment>
<accession>A0ABS7APS9</accession>
<name>A0ABS7APS9_9CLOT</name>
<reference evidence="2 3" key="1">
    <citation type="submission" date="2021-07" db="EMBL/GenBank/DDBJ databases">
        <title>Clostridium weizhouense sp. nov., an anaerobic bacterium isolated from activated sludge of Petroleum wastewater.</title>
        <authorList>
            <person name="Li Q."/>
        </authorList>
    </citation>
    <scope>NUCLEOTIDE SEQUENCE [LARGE SCALE GENOMIC DNA]</scope>
    <source>
        <strain evidence="2 3">YB-6</strain>
    </source>
</reference>
<protein>
    <submittedName>
        <fullName evidence="2">Uncharacterized protein</fullName>
    </submittedName>
</protein>
<feature type="transmembrane region" description="Helical" evidence="1">
    <location>
        <begin position="267"/>
        <end position="288"/>
    </location>
</feature>
<proteinExistence type="predicted"/>
<dbReference type="Proteomes" id="UP001519921">
    <property type="component" value="Unassembled WGS sequence"/>
</dbReference>
<evidence type="ECO:0000256" key="1">
    <source>
        <dbReference type="SAM" id="Phobius"/>
    </source>
</evidence>
<dbReference type="RefSeq" id="WP_219780126.1">
    <property type="nucleotide sequence ID" value="NZ_JAHXPT010000008.1"/>
</dbReference>